<name>A0A9P5ZSY3_PLEER</name>
<dbReference type="AlphaFoldDB" id="A0A9P5ZSY3"/>
<dbReference type="OrthoDB" id="1915375at2759"/>
<sequence>MSLSLSTNMSILFTDHVHEFRRLRAEFWNTPGVHEELKAYEACDNDHEYKILKGLVPKPLVGRVTNDFGPAWQKSDTFFTDFPTHNVPQRVLSSTEHSHIICNVACHDTRLYSSDVDPSSSDKTAAAGMSYMHLLVIPSSKVYNAVSHLNPDLITEMKTHFWDFWVRDDSINKINRAIHDAMERRYAEVADAYQRNDNSTAPRRLAHLDAVMEECRISAVNFANTLRATRNSVDVVYGFHSHPHHSVGHLHMHVLLADPLFRTNSTLAHDRKTLSFEAVEHVLGAEEAESKSYGIRHC</sequence>
<organism evidence="1 2">
    <name type="scientific">Pleurotus eryngii</name>
    <name type="common">Boletus of the steppes</name>
    <dbReference type="NCBI Taxonomy" id="5323"/>
    <lineage>
        <taxon>Eukaryota</taxon>
        <taxon>Fungi</taxon>
        <taxon>Dikarya</taxon>
        <taxon>Basidiomycota</taxon>
        <taxon>Agaricomycotina</taxon>
        <taxon>Agaricomycetes</taxon>
        <taxon>Agaricomycetidae</taxon>
        <taxon>Agaricales</taxon>
        <taxon>Pleurotineae</taxon>
        <taxon>Pleurotaceae</taxon>
        <taxon>Pleurotus</taxon>
    </lineage>
</organism>
<dbReference type="Proteomes" id="UP000807025">
    <property type="component" value="Unassembled WGS sequence"/>
</dbReference>
<dbReference type="EMBL" id="MU154593">
    <property type="protein sequence ID" value="KAF9492947.1"/>
    <property type="molecule type" value="Genomic_DNA"/>
</dbReference>
<protein>
    <recommendedName>
        <fullName evidence="3">HIT domain-containing protein</fullName>
    </recommendedName>
</protein>
<reference evidence="1" key="1">
    <citation type="submission" date="2020-11" db="EMBL/GenBank/DDBJ databases">
        <authorList>
            <consortium name="DOE Joint Genome Institute"/>
            <person name="Ahrendt S."/>
            <person name="Riley R."/>
            <person name="Andreopoulos W."/>
            <person name="Labutti K."/>
            <person name="Pangilinan J."/>
            <person name="Ruiz-Duenas F.J."/>
            <person name="Barrasa J.M."/>
            <person name="Sanchez-Garcia M."/>
            <person name="Camarero S."/>
            <person name="Miyauchi S."/>
            <person name="Serrano A."/>
            <person name="Linde D."/>
            <person name="Babiker R."/>
            <person name="Drula E."/>
            <person name="Ayuso-Fernandez I."/>
            <person name="Pacheco R."/>
            <person name="Padilla G."/>
            <person name="Ferreira P."/>
            <person name="Barriuso J."/>
            <person name="Kellner H."/>
            <person name="Castanera R."/>
            <person name="Alfaro M."/>
            <person name="Ramirez L."/>
            <person name="Pisabarro A.G."/>
            <person name="Kuo A."/>
            <person name="Tritt A."/>
            <person name="Lipzen A."/>
            <person name="He G."/>
            <person name="Yan M."/>
            <person name="Ng V."/>
            <person name="Cullen D."/>
            <person name="Martin F."/>
            <person name="Rosso M.-N."/>
            <person name="Henrissat B."/>
            <person name="Hibbett D."/>
            <person name="Martinez A.T."/>
            <person name="Grigoriev I.V."/>
        </authorList>
    </citation>
    <scope>NUCLEOTIDE SEQUENCE</scope>
    <source>
        <strain evidence="1">ATCC 90797</strain>
    </source>
</reference>
<evidence type="ECO:0000313" key="1">
    <source>
        <dbReference type="EMBL" id="KAF9492947.1"/>
    </source>
</evidence>
<evidence type="ECO:0000313" key="2">
    <source>
        <dbReference type="Proteomes" id="UP000807025"/>
    </source>
</evidence>
<dbReference type="InterPro" id="IPR036265">
    <property type="entry name" value="HIT-like_sf"/>
</dbReference>
<dbReference type="Gene3D" id="3.30.428.10">
    <property type="entry name" value="HIT-like"/>
    <property type="match status" value="1"/>
</dbReference>
<gene>
    <name evidence="1" type="ORF">BDN71DRAFT_1163577</name>
</gene>
<keyword evidence="2" id="KW-1185">Reference proteome</keyword>
<dbReference type="SUPFAM" id="SSF54197">
    <property type="entry name" value="HIT-like"/>
    <property type="match status" value="1"/>
</dbReference>
<accession>A0A9P5ZSY3</accession>
<comment type="caution">
    <text evidence="1">The sequence shown here is derived from an EMBL/GenBank/DDBJ whole genome shotgun (WGS) entry which is preliminary data.</text>
</comment>
<proteinExistence type="predicted"/>
<evidence type="ECO:0008006" key="3">
    <source>
        <dbReference type="Google" id="ProtNLM"/>
    </source>
</evidence>